<organism evidence="2">
    <name type="scientific">Clostridium botulinum (strain Eklund 17B / Type B)</name>
    <dbReference type="NCBI Taxonomy" id="935198"/>
    <lineage>
        <taxon>Bacteria</taxon>
        <taxon>Bacillati</taxon>
        <taxon>Bacillota</taxon>
        <taxon>Clostridia</taxon>
        <taxon>Eubacteriales</taxon>
        <taxon>Clostridiaceae</taxon>
        <taxon>Clostridium</taxon>
    </lineage>
</organism>
<dbReference type="KEGG" id="cbk:CLL_A0960"/>
<evidence type="ECO:0000256" key="1">
    <source>
        <dbReference type="SAM" id="Phobius"/>
    </source>
</evidence>
<reference evidence="2" key="1">
    <citation type="submission" date="2009-06" db="EMBL/GenBank/DDBJ databases">
        <authorList>
            <consortium name="US DOE Joint Genome Institute (JGI-PGF)"/>
            <person name="Lucas S."/>
            <person name="Copeland A."/>
            <person name="Lapidus A."/>
            <person name="Glavina del Rio T."/>
            <person name="Dalin E."/>
            <person name="Tice H."/>
            <person name="Bruce D."/>
            <person name="Goodwin L."/>
            <person name="Pitluck S."/>
            <person name="Kyrpides N."/>
            <person name="Mavromatis K."/>
            <person name="Ivanova N."/>
            <person name="Saunders E."/>
            <person name="Brettin T."/>
            <person name="Detter J.C."/>
            <person name="Han C."/>
            <person name="Larimer F."/>
            <person name="Land M."/>
            <person name="Hauser L."/>
            <person name="Markowitz V."/>
            <person name="Cheng J.-F."/>
            <person name="Hugenholtz P."/>
            <person name="Woyke T."/>
            <person name="Wu D."/>
            <person name="Gronow S."/>
            <person name="Klenk H.-P."/>
            <person name="Eisen J.A."/>
        </authorList>
    </citation>
    <scope>NUCLEOTIDE SEQUENCE</scope>
    <source>
        <strain evidence="2">Eklund 17B</strain>
    </source>
</reference>
<protein>
    <submittedName>
        <fullName evidence="2">Uncharacterized protein</fullName>
    </submittedName>
</protein>
<keyword evidence="1" id="KW-1133">Transmembrane helix</keyword>
<gene>
    <name evidence="2" type="ordered locus">CLL_A0960</name>
</gene>
<keyword evidence="1" id="KW-0812">Transmembrane</keyword>
<dbReference type="HOGENOM" id="CLU_209618_0_0_9"/>
<sequence length="43" mass="5325">MNKFHKKFWEMNNLELGLKTFIVLLIYFGSIFAFYLKFIYRSI</sequence>
<proteinExistence type="predicted"/>
<dbReference type="EMBL" id="CP001056">
    <property type="protein sequence ID" value="ACD23948.1"/>
    <property type="molecule type" value="Genomic_DNA"/>
</dbReference>
<reference evidence="2" key="2">
    <citation type="submission" date="2009-08" db="EMBL/GenBank/DDBJ databases">
        <authorList>
            <person name="Shrivastava S."/>
            <person name="Brinkac L.M."/>
            <person name="Dodson R.J."/>
            <person name="Harkins D.M."/>
            <person name="Durkin A.S."/>
            <person name="Sutton G."/>
        </authorList>
    </citation>
    <scope>NUCLEOTIDE SEQUENCE</scope>
    <source>
        <strain evidence="2">Eklund 17B</strain>
    </source>
</reference>
<accession>B2TMH3</accession>
<dbReference type="AlphaFoldDB" id="B2TMH3"/>
<keyword evidence="1" id="KW-0472">Membrane</keyword>
<name>B2TMH3_CLOBB</name>
<evidence type="ECO:0000313" key="2">
    <source>
        <dbReference type="EMBL" id="ACD23948.1"/>
    </source>
</evidence>
<feature type="transmembrane region" description="Helical" evidence="1">
    <location>
        <begin position="20"/>
        <end position="40"/>
    </location>
</feature>